<dbReference type="OrthoDB" id="9807041at2"/>
<protein>
    <submittedName>
        <fullName evidence="4">Rhamnogalacturonan acetylesterase</fullName>
    </submittedName>
</protein>
<evidence type="ECO:0000256" key="1">
    <source>
        <dbReference type="ARBA" id="ARBA00008668"/>
    </source>
</evidence>
<evidence type="ECO:0000259" key="3">
    <source>
        <dbReference type="Pfam" id="PF13472"/>
    </source>
</evidence>
<feature type="domain" description="SGNH hydrolase-type esterase" evidence="3">
    <location>
        <begin position="31"/>
        <end position="234"/>
    </location>
</feature>
<proteinExistence type="inferred from homology"/>
<dbReference type="Pfam" id="PF13472">
    <property type="entry name" value="Lipase_GDSL_2"/>
    <property type="match status" value="1"/>
</dbReference>
<sequence>MNRKAIKIGLAVVLGVVLLSFGLQRKPTIYLIGDSTVRNSNDQYWGWGTLLSSFLDTARINVANHAMAGRSTRTFVKEGRWARVDSLFKPGDYLLIQFGHNEGSKPDTSRQGYRGVLRGIGQDSIVLDWGKGKTEVVRTYGENLRRFIIDAKSKGVRPVILSMIPRNQWDADGNVKRADQDFGLWAKQIAEEQGIPFVDLNRITADKYQQIGPEEVKSRYFPGDHTHTNKAGAELNAASVVDGLKAINHPISKYLN</sequence>
<name>A0A4U0GYZ3_9SPHI</name>
<gene>
    <name evidence="4" type="ORF">FAZ19_14720</name>
</gene>
<dbReference type="InterPro" id="IPR013830">
    <property type="entry name" value="SGNH_hydro"/>
</dbReference>
<dbReference type="AlphaFoldDB" id="A0A4U0GYZ3"/>
<evidence type="ECO:0000256" key="2">
    <source>
        <dbReference type="ARBA" id="ARBA00022801"/>
    </source>
</evidence>
<dbReference type="Proteomes" id="UP000309872">
    <property type="component" value="Unassembled WGS sequence"/>
</dbReference>
<organism evidence="4 5">
    <name type="scientific">Sphingobacterium alkalisoli</name>
    <dbReference type="NCBI Taxonomy" id="1874115"/>
    <lineage>
        <taxon>Bacteria</taxon>
        <taxon>Pseudomonadati</taxon>
        <taxon>Bacteroidota</taxon>
        <taxon>Sphingobacteriia</taxon>
        <taxon>Sphingobacteriales</taxon>
        <taxon>Sphingobacteriaceae</taxon>
        <taxon>Sphingobacterium</taxon>
    </lineage>
</organism>
<dbReference type="EMBL" id="SUKA01000004">
    <property type="protein sequence ID" value="TJY64450.1"/>
    <property type="molecule type" value="Genomic_DNA"/>
</dbReference>
<dbReference type="GO" id="GO:0016788">
    <property type="term" value="F:hydrolase activity, acting on ester bonds"/>
    <property type="evidence" value="ECO:0007669"/>
    <property type="project" value="UniProtKB-ARBA"/>
</dbReference>
<evidence type="ECO:0000313" key="5">
    <source>
        <dbReference type="Proteomes" id="UP000309872"/>
    </source>
</evidence>
<dbReference type="InterPro" id="IPR036514">
    <property type="entry name" value="SGNH_hydro_sf"/>
</dbReference>
<comment type="similarity">
    <text evidence="1">Belongs to the 'GDSL' lipolytic enzyme family.</text>
</comment>
<evidence type="ECO:0000313" key="4">
    <source>
        <dbReference type="EMBL" id="TJY64450.1"/>
    </source>
</evidence>
<dbReference type="Gene3D" id="3.40.50.1110">
    <property type="entry name" value="SGNH hydrolase"/>
    <property type="match status" value="1"/>
</dbReference>
<dbReference type="PANTHER" id="PTHR43695:SF1">
    <property type="entry name" value="RHAMNOGALACTURONAN ACETYLESTERASE"/>
    <property type="match status" value="1"/>
</dbReference>
<dbReference type="InterPro" id="IPR037459">
    <property type="entry name" value="RhgT-like"/>
</dbReference>
<comment type="caution">
    <text evidence="4">The sequence shown here is derived from an EMBL/GenBank/DDBJ whole genome shotgun (WGS) entry which is preliminary data.</text>
</comment>
<accession>A0A4U0GYZ3</accession>
<keyword evidence="5" id="KW-1185">Reference proteome</keyword>
<dbReference type="RefSeq" id="WP_136821511.1">
    <property type="nucleotide sequence ID" value="NZ_BMJX01000004.1"/>
</dbReference>
<reference evidence="4 5" key="1">
    <citation type="submission" date="2019-04" db="EMBL/GenBank/DDBJ databases">
        <title>Sphingobacterium olei sp. nov., isolated from oil-contaminated soil.</title>
        <authorList>
            <person name="Liu B."/>
        </authorList>
    </citation>
    <scope>NUCLEOTIDE SEQUENCE [LARGE SCALE GENOMIC DNA]</scope>
    <source>
        <strain evidence="4 5">Y3L14</strain>
    </source>
</reference>
<dbReference type="SUPFAM" id="SSF52266">
    <property type="entry name" value="SGNH hydrolase"/>
    <property type="match status" value="1"/>
</dbReference>
<dbReference type="CDD" id="cd01821">
    <property type="entry name" value="Rhamnogalacturan_acetylesterase_like"/>
    <property type="match status" value="1"/>
</dbReference>
<dbReference type="PANTHER" id="PTHR43695">
    <property type="entry name" value="PUTATIVE (AFU_ORTHOLOGUE AFUA_2G17250)-RELATED"/>
    <property type="match status" value="1"/>
</dbReference>
<keyword evidence="2" id="KW-0378">Hydrolase</keyword>